<dbReference type="InterPro" id="IPR025948">
    <property type="entry name" value="HTH-like_dom"/>
</dbReference>
<dbReference type="PANTHER" id="PTHR47515">
    <property type="entry name" value="LOW CALCIUM RESPONSE LOCUS PROTEIN T"/>
    <property type="match status" value="1"/>
</dbReference>
<organism evidence="3 4">
    <name type="scientific">Oceanidesulfovibrio marinus</name>
    <dbReference type="NCBI Taxonomy" id="370038"/>
    <lineage>
        <taxon>Bacteria</taxon>
        <taxon>Pseudomonadati</taxon>
        <taxon>Thermodesulfobacteriota</taxon>
        <taxon>Desulfovibrionia</taxon>
        <taxon>Desulfovibrionales</taxon>
        <taxon>Desulfovibrionaceae</taxon>
        <taxon>Oceanidesulfovibrio</taxon>
    </lineage>
</organism>
<evidence type="ECO:0000313" key="4">
    <source>
        <dbReference type="Proteomes" id="UP000503251"/>
    </source>
</evidence>
<feature type="region of interest" description="Disordered" evidence="1">
    <location>
        <begin position="236"/>
        <end position="268"/>
    </location>
</feature>
<dbReference type="PANTHER" id="PTHR47515:SF2">
    <property type="entry name" value="INTEGRASE CORE DOMAIN PROTEIN"/>
    <property type="match status" value="1"/>
</dbReference>
<evidence type="ECO:0000313" key="3">
    <source>
        <dbReference type="EMBL" id="QJT08366.1"/>
    </source>
</evidence>
<keyword evidence="4" id="KW-1185">Reference proteome</keyword>
<dbReference type="InterPro" id="IPR001584">
    <property type="entry name" value="Integrase_cat-core"/>
</dbReference>
<protein>
    <submittedName>
        <fullName evidence="3">IS3 family transposase</fullName>
    </submittedName>
</protein>
<dbReference type="Pfam" id="PF00665">
    <property type="entry name" value="rve"/>
    <property type="match status" value="1"/>
</dbReference>
<sequence>MLSKIRDIIDERLTYGYRRVCAVLNRRLRQRGLTPGNHKRIYRIMKLHGLLLTRHTGKRSDRPHDGKVIVLKRNVRWSSDVFEIGCDNGESVRVAFALDCRDREVVGHVATTGGVSGEMIRDLMLECVEKRFGSVPASHRVEWLSDNGSCYTARETVAFAAEVGLVSKFTPVRSPESNGMAESFVKTFRRDYVRVKEHPDARSVLASLGAWFEDYNEHHPLKGMKMMSPREYIRSLKPSVSGNEEPEGRRREWARQELVRGGGPEAGH</sequence>
<dbReference type="NCBIfam" id="NF033516">
    <property type="entry name" value="transpos_IS3"/>
    <property type="match status" value="1"/>
</dbReference>
<dbReference type="Pfam" id="PF13276">
    <property type="entry name" value="HTH_21"/>
    <property type="match status" value="1"/>
</dbReference>
<evidence type="ECO:0000256" key="1">
    <source>
        <dbReference type="SAM" id="MobiDB-lite"/>
    </source>
</evidence>
<dbReference type="SUPFAM" id="SSF53098">
    <property type="entry name" value="Ribonuclease H-like"/>
    <property type="match status" value="1"/>
</dbReference>
<dbReference type="PROSITE" id="PS50994">
    <property type="entry name" value="INTEGRASE"/>
    <property type="match status" value="1"/>
</dbReference>
<proteinExistence type="predicted"/>
<dbReference type="EMBL" id="CP039543">
    <property type="protein sequence ID" value="QJT08366.1"/>
    <property type="molecule type" value="Genomic_DNA"/>
</dbReference>
<name>A0ABX6NDQ3_9BACT</name>
<dbReference type="Proteomes" id="UP000503251">
    <property type="component" value="Chromosome"/>
</dbReference>
<gene>
    <name evidence="3" type="ORF">E8L03_05225</name>
</gene>
<dbReference type="InterPro" id="IPR012337">
    <property type="entry name" value="RNaseH-like_sf"/>
</dbReference>
<dbReference type="InterPro" id="IPR048020">
    <property type="entry name" value="Transpos_IS3"/>
</dbReference>
<evidence type="ECO:0000259" key="2">
    <source>
        <dbReference type="PROSITE" id="PS50994"/>
    </source>
</evidence>
<dbReference type="InterPro" id="IPR036397">
    <property type="entry name" value="RNaseH_sf"/>
</dbReference>
<feature type="compositionally biased region" description="Basic and acidic residues" evidence="1">
    <location>
        <begin position="246"/>
        <end position="258"/>
    </location>
</feature>
<reference evidence="3 4" key="1">
    <citation type="submission" date="2019-04" db="EMBL/GenBank/DDBJ databases">
        <title>Isolation and culture of sulfate reducing bacteria from the cold seep of the South China Sea.</title>
        <authorList>
            <person name="Sun C."/>
            <person name="Liu R."/>
        </authorList>
    </citation>
    <scope>NUCLEOTIDE SEQUENCE [LARGE SCALE GENOMIC DNA]</scope>
    <source>
        <strain evidence="3 4">CS1</strain>
    </source>
</reference>
<accession>A0ABX6NDQ3</accession>
<dbReference type="Gene3D" id="3.30.420.10">
    <property type="entry name" value="Ribonuclease H-like superfamily/Ribonuclease H"/>
    <property type="match status" value="1"/>
</dbReference>
<feature type="domain" description="Integrase catalytic" evidence="2">
    <location>
        <begin position="59"/>
        <end position="237"/>
    </location>
</feature>